<sequence>MDKLVSPSQWSERPNVIEEHVAFVTKESEKVHSSILDHATKYYGNRPSNKLEIFGLSQKNKGTPIFVYISGGYWQELSGDISLYPVQPQFDEGISSIIVDYSRAPIVTMQDIVEEIIEASKLILDIALEHKTKSIILAGHSAGGQLCSMVLTSDWFASLPKPHRSMFKAVFHLSGVFRLKPLLKTYVNDKLQMDEELAERLSPLSLGNLRKLGETALPHTFIIAGEKDSPLFIEQAKEFTSEMIKMSNIQGVTFQIIPQMDHFNLVENLCSKNYTITKNILYLINNYL</sequence>
<evidence type="ECO:0000256" key="1">
    <source>
        <dbReference type="ARBA" id="ARBA00022801"/>
    </source>
</evidence>
<dbReference type="SUPFAM" id="SSF53474">
    <property type="entry name" value="alpha/beta-Hydrolases"/>
    <property type="match status" value="1"/>
</dbReference>
<dbReference type="InterPro" id="IPR050300">
    <property type="entry name" value="GDXG_lipolytic_enzyme"/>
</dbReference>
<protein>
    <submittedName>
        <fullName evidence="3">Probable arylformamidase</fullName>
    </submittedName>
</protein>
<proteinExistence type="evidence at transcript level"/>
<dbReference type="GO" id="GO:0004061">
    <property type="term" value="F:arylformamidase activity"/>
    <property type="evidence" value="ECO:0007669"/>
    <property type="project" value="TreeGrafter"/>
</dbReference>
<dbReference type="Gene3D" id="3.40.50.1820">
    <property type="entry name" value="alpha/beta hydrolase"/>
    <property type="match status" value="1"/>
</dbReference>
<dbReference type="PANTHER" id="PTHR48081:SF33">
    <property type="entry name" value="KYNURENINE FORMAMIDASE"/>
    <property type="match status" value="1"/>
</dbReference>
<organism evidence="3">
    <name type="scientific">Caligus clemensi</name>
    <name type="common">Sea louse</name>
    <dbReference type="NCBI Taxonomy" id="344056"/>
    <lineage>
        <taxon>Eukaryota</taxon>
        <taxon>Metazoa</taxon>
        <taxon>Ecdysozoa</taxon>
        <taxon>Arthropoda</taxon>
        <taxon>Crustacea</taxon>
        <taxon>Multicrustacea</taxon>
        <taxon>Hexanauplia</taxon>
        <taxon>Copepoda</taxon>
        <taxon>Siphonostomatoida</taxon>
        <taxon>Caligidae</taxon>
        <taxon>Caligus</taxon>
    </lineage>
</organism>
<dbReference type="InterPro" id="IPR029058">
    <property type="entry name" value="AB_hydrolase_fold"/>
</dbReference>
<accession>C1C0C1</accession>
<evidence type="ECO:0000313" key="3">
    <source>
        <dbReference type="EMBL" id="ACO14724.1"/>
    </source>
</evidence>
<gene>
    <name evidence="3" type="primary">AFMID</name>
</gene>
<dbReference type="InterPro" id="IPR049492">
    <property type="entry name" value="BD-FAE-like_dom"/>
</dbReference>
<dbReference type="PANTHER" id="PTHR48081">
    <property type="entry name" value="AB HYDROLASE SUPERFAMILY PROTEIN C4A8.06C"/>
    <property type="match status" value="1"/>
</dbReference>
<evidence type="ECO:0000259" key="2">
    <source>
        <dbReference type="Pfam" id="PF20434"/>
    </source>
</evidence>
<dbReference type="Pfam" id="PF20434">
    <property type="entry name" value="BD-FAE"/>
    <property type="match status" value="1"/>
</dbReference>
<dbReference type="AlphaFoldDB" id="C1C0C1"/>
<dbReference type="EMBL" id="BT080300">
    <property type="protein sequence ID" value="ACO14724.1"/>
    <property type="molecule type" value="mRNA"/>
</dbReference>
<name>C1C0C1_CALCM</name>
<feature type="domain" description="BD-FAE-like" evidence="2">
    <location>
        <begin position="52"/>
        <end position="241"/>
    </location>
</feature>
<keyword evidence="1" id="KW-0378">Hydrolase</keyword>
<reference evidence="3" key="1">
    <citation type="submission" date="2009-03" db="EMBL/GenBank/DDBJ databases">
        <title>Caligus clemensi ESTs and full-length cDNAs.</title>
        <authorList>
            <person name="Yasuike M."/>
            <person name="von Schalburg K."/>
            <person name="Cooper G."/>
            <person name="Leong J."/>
            <person name="Jones S.R.M."/>
            <person name="Koop B.F."/>
        </authorList>
    </citation>
    <scope>NUCLEOTIDE SEQUENCE</scope>
    <source>
        <tissue evidence="3">Whole</tissue>
    </source>
</reference>